<dbReference type="EMBL" id="OZ034813">
    <property type="protein sequence ID" value="CAL1354064.1"/>
    <property type="molecule type" value="Genomic_DNA"/>
</dbReference>
<dbReference type="AlphaFoldDB" id="A0AAV2CCQ4"/>
<accession>A0AAV2CCQ4</accession>
<sequence>MGFPGAGEIVTRLSQKCCCYRLRLPNHRQLHLRTPVLHHADVNWTFKNISQPSLVKLDLAESPLCPVDFRLGERN</sequence>
<name>A0AAV2CCQ4_9ROSI</name>
<evidence type="ECO:0000313" key="2">
    <source>
        <dbReference type="Proteomes" id="UP001497516"/>
    </source>
</evidence>
<keyword evidence="2" id="KW-1185">Reference proteome</keyword>
<reference evidence="1 2" key="1">
    <citation type="submission" date="2024-04" db="EMBL/GenBank/DDBJ databases">
        <authorList>
            <person name="Fracassetti M."/>
        </authorList>
    </citation>
    <scope>NUCLEOTIDE SEQUENCE [LARGE SCALE GENOMIC DNA]</scope>
</reference>
<evidence type="ECO:0000313" key="1">
    <source>
        <dbReference type="EMBL" id="CAL1354064.1"/>
    </source>
</evidence>
<proteinExistence type="predicted"/>
<gene>
    <name evidence="1" type="ORF">LTRI10_LOCUS1917</name>
</gene>
<dbReference type="Proteomes" id="UP001497516">
    <property type="component" value="Chromosome 1"/>
</dbReference>
<protein>
    <submittedName>
        <fullName evidence="1">Uncharacterized protein</fullName>
    </submittedName>
</protein>
<organism evidence="1 2">
    <name type="scientific">Linum trigynum</name>
    <dbReference type="NCBI Taxonomy" id="586398"/>
    <lineage>
        <taxon>Eukaryota</taxon>
        <taxon>Viridiplantae</taxon>
        <taxon>Streptophyta</taxon>
        <taxon>Embryophyta</taxon>
        <taxon>Tracheophyta</taxon>
        <taxon>Spermatophyta</taxon>
        <taxon>Magnoliopsida</taxon>
        <taxon>eudicotyledons</taxon>
        <taxon>Gunneridae</taxon>
        <taxon>Pentapetalae</taxon>
        <taxon>rosids</taxon>
        <taxon>fabids</taxon>
        <taxon>Malpighiales</taxon>
        <taxon>Linaceae</taxon>
        <taxon>Linum</taxon>
    </lineage>
</organism>